<sequence length="185" mass="20049">MSASSKKYVFSERLLECEAPTNIRAPPKLTSPCFPLEKAGMVRYEIHNLGLTHFSSPDAFSVPSPVSIQYPGSGGSFSLSLSCRASVSSLAYSPALELEPSAVVVKKQAQTHTAVLRILQPQSLPSQDYLHALVDARIPRCAVAAALRYRRSSPATPVLVLTRNDHFAASSLLCPILDRQGSWPE</sequence>
<gene>
    <name evidence="1" type="ORF">MCHLO_10625</name>
</gene>
<accession>A0ABQ0LRJ7</accession>
<dbReference type="EMBL" id="DF848463">
    <property type="protein sequence ID" value="GAT53695.1"/>
    <property type="molecule type" value="Genomic_DNA"/>
</dbReference>
<dbReference type="Proteomes" id="UP000815677">
    <property type="component" value="Unassembled WGS sequence"/>
</dbReference>
<protein>
    <submittedName>
        <fullName evidence="1">Uncharacterized protein</fullName>
    </submittedName>
</protein>
<proteinExistence type="predicted"/>
<evidence type="ECO:0000313" key="2">
    <source>
        <dbReference type="Proteomes" id="UP000815677"/>
    </source>
</evidence>
<reference evidence="1" key="1">
    <citation type="submission" date="2014-09" db="EMBL/GenBank/DDBJ databases">
        <title>Genome sequence of the luminous mushroom Mycena chlorophos for searching fungal bioluminescence genes.</title>
        <authorList>
            <person name="Tanaka Y."/>
            <person name="Kasuga D."/>
            <person name="Oba Y."/>
            <person name="Hase S."/>
            <person name="Sato K."/>
            <person name="Oba Y."/>
            <person name="Sakakibara Y."/>
        </authorList>
    </citation>
    <scope>NUCLEOTIDE SEQUENCE</scope>
</reference>
<name>A0ABQ0LRJ7_MYCCL</name>
<keyword evidence="2" id="KW-1185">Reference proteome</keyword>
<organism evidence="1 2">
    <name type="scientific">Mycena chlorophos</name>
    <name type="common">Agaric fungus</name>
    <name type="synonym">Agaricus chlorophos</name>
    <dbReference type="NCBI Taxonomy" id="658473"/>
    <lineage>
        <taxon>Eukaryota</taxon>
        <taxon>Fungi</taxon>
        <taxon>Dikarya</taxon>
        <taxon>Basidiomycota</taxon>
        <taxon>Agaricomycotina</taxon>
        <taxon>Agaricomycetes</taxon>
        <taxon>Agaricomycetidae</taxon>
        <taxon>Agaricales</taxon>
        <taxon>Marasmiineae</taxon>
        <taxon>Mycenaceae</taxon>
        <taxon>Mycena</taxon>
    </lineage>
</organism>
<evidence type="ECO:0000313" key="1">
    <source>
        <dbReference type="EMBL" id="GAT53695.1"/>
    </source>
</evidence>